<keyword evidence="4" id="KW-0716">Sensory transduction</keyword>
<keyword evidence="9" id="KW-0675">Receptor</keyword>
<feature type="transmembrane region" description="Helical" evidence="13">
    <location>
        <begin position="212"/>
        <end position="229"/>
    </location>
</feature>
<evidence type="ECO:0000256" key="13">
    <source>
        <dbReference type="SAM" id="Phobius"/>
    </source>
</evidence>
<evidence type="ECO:0000259" key="14">
    <source>
        <dbReference type="PROSITE" id="PS50262"/>
    </source>
</evidence>
<evidence type="ECO:0000256" key="8">
    <source>
        <dbReference type="ARBA" id="ARBA00023136"/>
    </source>
</evidence>
<feature type="transmembrane region" description="Helical" evidence="13">
    <location>
        <begin position="356"/>
        <end position="379"/>
    </location>
</feature>
<dbReference type="InParanoid" id="A0A803TAW7"/>
<dbReference type="GO" id="GO:0004930">
    <property type="term" value="F:G protein-coupled receptor activity"/>
    <property type="evidence" value="ECO:0007669"/>
    <property type="project" value="UniProtKB-KW"/>
</dbReference>
<accession>A0A803TAW7</accession>
<feature type="transmembrane region" description="Helical" evidence="13">
    <location>
        <begin position="266"/>
        <end position="283"/>
    </location>
</feature>
<dbReference type="PANTHER" id="PTHR11394:SF47">
    <property type="entry name" value="TASTE RECEPTOR TYPE 2 MEMBER 40"/>
    <property type="match status" value="1"/>
</dbReference>
<dbReference type="InterPro" id="IPR007960">
    <property type="entry name" value="TAS2R"/>
</dbReference>
<feature type="transmembrane region" description="Helical" evidence="13">
    <location>
        <begin position="12"/>
        <end position="39"/>
    </location>
</feature>
<evidence type="ECO:0000256" key="10">
    <source>
        <dbReference type="ARBA" id="ARBA00023224"/>
    </source>
</evidence>
<comment type="similarity">
    <text evidence="2 12">Belongs to the G-protein coupled receptor T2R family.</text>
</comment>
<keyword evidence="5 13" id="KW-0812">Transmembrane</keyword>
<sequence>MANNMSMVEIMLLIIFEFVSIIGILGNGFIIVVNGYQWFQNRKMIPCDFLLTSLSTSRFIMQLDFFIYYILYLTLKINFKLFLDDFLFFSWMFFNMISNWCATWLSVFYCVKVANFANPLFLWLKARINMLLPRLLGLSIWCNVTETLPENASQIEVCFMAPITFLPIQLSFYVINLCLSTIASILLLVSLWRHTRNLKKSDFGVKDLSTQVHIKVMAFLLFWIFFYFVDFIALIVYAGLNIGTDFGLVQELLVAIWMINMLVPRLFGLSISVFMVTCLPLLVDYFEQTNQREICGTPGMTFLPIQLSFYVINLCLSTIAIILLLASLWKHTRNLKKSGVDAKDLSTQVHIKVMTFLLLWLFFYLLDFIGLIVYTNIILNTLKLNGQLVDILMSAFSSAHPIILILSIPKLKETSACIIKKIYAHIINISLCWGIK</sequence>
<dbReference type="SUPFAM" id="SSF81321">
    <property type="entry name" value="Family A G protein-coupled receptor-like"/>
    <property type="match status" value="1"/>
</dbReference>
<evidence type="ECO:0000256" key="4">
    <source>
        <dbReference type="ARBA" id="ARBA00022606"/>
    </source>
</evidence>
<name>A0A803TAW7_ANOCA</name>
<evidence type="ECO:0000256" key="3">
    <source>
        <dbReference type="ARBA" id="ARBA00022480"/>
    </source>
</evidence>
<evidence type="ECO:0000256" key="2">
    <source>
        <dbReference type="ARBA" id="ARBA00007376"/>
    </source>
</evidence>
<dbReference type="Ensembl" id="ENSACAT00000057760.1">
    <property type="protein sequence ID" value="ENSACAP00000032357.1"/>
    <property type="gene ID" value="ENSACAG00000038435.1"/>
</dbReference>
<dbReference type="AlphaFoldDB" id="A0A803TAW7"/>
<evidence type="ECO:0000256" key="7">
    <source>
        <dbReference type="ARBA" id="ARBA00023040"/>
    </source>
</evidence>
<dbReference type="Pfam" id="PF05296">
    <property type="entry name" value="TAS2R"/>
    <property type="match status" value="2"/>
</dbReference>
<feature type="transmembrane region" description="Helical" evidence="13">
    <location>
        <begin position="391"/>
        <end position="411"/>
    </location>
</feature>
<evidence type="ECO:0000256" key="9">
    <source>
        <dbReference type="ARBA" id="ARBA00023170"/>
    </source>
</evidence>
<feature type="transmembrane region" description="Helical" evidence="13">
    <location>
        <begin position="307"/>
        <end position="329"/>
    </location>
</feature>
<keyword evidence="8 13" id="KW-0472">Membrane</keyword>
<evidence type="ECO:0000313" key="16">
    <source>
        <dbReference type="Proteomes" id="UP000001646"/>
    </source>
</evidence>
<feature type="domain" description="G-protein coupled receptors family 1 profile" evidence="14">
    <location>
        <begin position="252"/>
        <end position="404"/>
    </location>
</feature>
<evidence type="ECO:0000256" key="6">
    <source>
        <dbReference type="ARBA" id="ARBA00022989"/>
    </source>
</evidence>
<keyword evidence="7" id="KW-0297">G-protein coupled receptor</keyword>
<dbReference type="PANTHER" id="PTHR11394">
    <property type="entry name" value="TASTE RECEPTOR TYPE 2"/>
    <property type="match status" value="1"/>
</dbReference>
<dbReference type="PROSITE" id="PS50262">
    <property type="entry name" value="G_PROTEIN_RECEP_F1_2"/>
    <property type="match status" value="1"/>
</dbReference>
<reference evidence="15" key="1">
    <citation type="submission" date="2009-12" db="EMBL/GenBank/DDBJ databases">
        <title>The Genome Sequence of Anolis carolinensis (Green Anole Lizard).</title>
        <authorList>
            <consortium name="The Genome Sequencing Platform"/>
            <person name="Di Palma F."/>
            <person name="Alfoldi J."/>
            <person name="Heiman D."/>
            <person name="Young S."/>
            <person name="Grabherr M."/>
            <person name="Johnson J."/>
            <person name="Lander E.S."/>
            <person name="Lindblad-Toh K."/>
        </authorList>
    </citation>
    <scope>NUCLEOTIDE SEQUENCE [LARGE SCALE GENOMIC DNA]</scope>
    <source>
        <strain evidence="15">JBL SC #1</strain>
    </source>
</reference>
<dbReference type="GO" id="GO:0001580">
    <property type="term" value="P:detection of chemical stimulus involved in sensory perception of bitter taste"/>
    <property type="evidence" value="ECO:0000318"/>
    <property type="project" value="GO_Central"/>
</dbReference>
<dbReference type="InterPro" id="IPR017452">
    <property type="entry name" value="GPCR_Rhodpsn_7TM"/>
</dbReference>
<dbReference type="Proteomes" id="UP000001646">
    <property type="component" value="Unplaced"/>
</dbReference>
<dbReference type="Gene3D" id="1.20.1070.10">
    <property type="entry name" value="Rhodopsin 7-helix transmembrane proteins"/>
    <property type="match status" value="1"/>
</dbReference>
<reference evidence="15" key="2">
    <citation type="submission" date="2025-08" db="UniProtKB">
        <authorList>
            <consortium name="Ensembl"/>
        </authorList>
    </citation>
    <scope>IDENTIFICATION</scope>
</reference>
<evidence type="ECO:0000256" key="11">
    <source>
        <dbReference type="ARBA" id="ARBA00044110"/>
    </source>
</evidence>
<organism evidence="15 16">
    <name type="scientific">Anolis carolinensis</name>
    <name type="common">Green anole</name>
    <name type="synonym">American chameleon</name>
    <dbReference type="NCBI Taxonomy" id="28377"/>
    <lineage>
        <taxon>Eukaryota</taxon>
        <taxon>Metazoa</taxon>
        <taxon>Chordata</taxon>
        <taxon>Craniata</taxon>
        <taxon>Vertebrata</taxon>
        <taxon>Euteleostomi</taxon>
        <taxon>Lepidosauria</taxon>
        <taxon>Squamata</taxon>
        <taxon>Bifurcata</taxon>
        <taxon>Unidentata</taxon>
        <taxon>Episquamata</taxon>
        <taxon>Toxicofera</taxon>
        <taxon>Iguania</taxon>
        <taxon>Dactyloidae</taxon>
        <taxon>Anolis</taxon>
    </lineage>
</organism>
<feature type="transmembrane region" description="Helical" evidence="13">
    <location>
        <begin position="170"/>
        <end position="192"/>
    </location>
</feature>
<evidence type="ECO:0000256" key="1">
    <source>
        <dbReference type="ARBA" id="ARBA00004141"/>
    </source>
</evidence>
<evidence type="ECO:0000256" key="5">
    <source>
        <dbReference type="ARBA" id="ARBA00022692"/>
    </source>
</evidence>
<evidence type="ECO:0000313" key="15">
    <source>
        <dbReference type="Ensembl" id="ENSACAP00000032357.1"/>
    </source>
</evidence>
<keyword evidence="10" id="KW-0807">Transducer</keyword>
<protein>
    <recommendedName>
        <fullName evidence="11">Taste receptor type 2 member 40</fullName>
    </recommendedName>
</protein>
<keyword evidence="3" id="KW-0919">Taste</keyword>
<keyword evidence="6 13" id="KW-1133">Transmembrane helix</keyword>
<reference evidence="15" key="3">
    <citation type="submission" date="2025-09" db="UniProtKB">
        <authorList>
            <consortium name="Ensembl"/>
        </authorList>
    </citation>
    <scope>IDENTIFICATION</scope>
</reference>
<dbReference type="GO" id="GO:0016020">
    <property type="term" value="C:membrane"/>
    <property type="evidence" value="ECO:0000318"/>
    <property type="project" value="GO_Central"/>
</dbReference>
<keyword evidence="16" id="KW-1185">Reference proteome</keyword>
<comment type="subcellular location">
    <subcellularLocation>
        <location evidence="1">Membrane</location>
        <topology evidence="1">Multi-pass membrane protein</topology>
    </subcellularLocation>
</comment>
<proteinExistence type="inferred from homology"/>
<dbReference type="GO" id="GO:0033038">
    <property type="term" value="F:bitter taste receptor activity"/>
    <property type="evidence" value="ECO:0000318"/>
    <property type="project" value="GO_Central"/>
</dbReference>
<evidence type="ECO:0000256" key="12">
    <source>
        <dbReference type="RuleBase" id="RU004423"/>
    </source>
</evidence>
<dbReference type="GeneTree" id="ENSGT01150000286961"/>